<evidence type="ECO:0000313" key="3">
    <source>
        <dbReference type="Proteomes" id="UP000198985"/>
    </source>
</evidence>
<gene>
    <name evidence="2" type="ORF">SAMN04490194_3278</name>
</gene>
<protein>
    <submittedName>
        <fullName evidence="2">Uncharacterized protein</fullName>
    </submittedName>
</protein>
<organism evidence="2 3">
    <name type="scientific">Pseudomonas migulae</name>
    <dbReference type="NCBI Taxonomy" id="78543"/>
    <lineage>
        <taxon>Bacteria</taxon>
        <taxon>Pseudomonadati</taxon>
        <taxon>Pseudomonadota</taxon>
        <taxon>Gammaproteobacteria</taxon>
        <taxon>Pseudomonadales</taxon>
        <taxon>Pseudomonadaceae</taxon>
        <taxon>Pseudomonas</taxon>
    </lineage>
</organism>
<reference evidence="2 3" key="1">
    <citation type="submission" date="2016-10" db="EMBL/GenBank/DDBJ databases">
        <authorList>
            <person name="de Groot N.N."/>
        </authorList>
    </citation>
    <scope>NUCLEOTIDE SEQUENCE [LARGE SCALE GENOMIC DNA]</scope>
    <source>
        <strain evidence="2 3">BS3662</strain>
    </source>
</reference>
<feature type="transmembrane region" description="Helical" evidence="1">
    <location>
        <begin position="28"/>
        <end position="48"/>
    </location>
</feature>
<dbReference type="Proteomes" id="UP000198985">
    <property type="component" value="Unassembled WGS sequence"/>
</dbReference>
<keyword evidence="1" id="KW-1133">Transmembrane helix</keyword>
<accession>A0A1H5KJ48</accession>
<dbReference type="RefSeq" id="WP_159439534.1">
    <property type="nucleotide sequence ID" value="NZ_FNTY01000002.1"/>
</dbReference>
<proteinExistence type="predicted"/>
<sequence>MDAIASKPAPTGISALCHWRQQAIGTGMITATLAEVFVPFFVVVMKLVRKRHKTI</sequence>
<evidence type="ECO:0000313" key="2">
    <source>
        <dbReference type="EMBL" id="SEE64886.1"/>
    </source>
</evidence>
<dbReference type="AlphaFoldDB" id="A0A1H5KJ48"/>
<evidence type="ECO:0000256" key="1">
    <source>
        <dbReference type="SAM" id="Phobius"/>
    </source>
</evidence>
<keyword evidence="1" id="KW-0472">Membrane</keyword>
<keyword evidence="1" id="KW-0812">Transmembrane</keyword>
<name>A0A1H5KJ48_9PSED</name>
<dbReference type="EMBL" id="FNTY01000002">
    <property type="protein sequence ID" value="SEE64886.1"/>
    <property type="molecule type" value="Genomic_DNA"/>
</dbReference>